<dbReference type="Proteomes" id="UP000723463">
    <property type="component" value="Unassembled WGS sequence"/>
</dbReference>
<dbReference type="InterPro" id="IPR018466">
    <property type="entry name" value="Kre9/Knh1-like_N"/>
</dbReference>
<comment type="caution">
    <text evidence="4">The sequence shown here is derived from an EMBL/GenBank/DDBJ whole genome shotgun (WGS) entry which is preliminary data.</text>
</comment>
<evidence type="ECO:0000313" key="4">
    <source>
        <dbReference type="EMBL" id="KAF9543464.1"/>
    </source>
</evidence>
<feature type="chain" id="PRO_5040404457" description="Yeast cell wall synthesis Kre9/Knh1-like N-terminal domain-containing protein" evidence="2">
    <location>
        <begin position="23"/>
        <end position="173"/>
    </location>
</feature>
<feature type="domain" description="Yeast cell wall synthesis Kre9/Knh1-like N-terminal" evidence="3">
    <location>
        <begin position="28"/>
        <end position="124"/>
    </location>
</feature>
<feature type="signal peptide" evidence="2">
    <location>
        <begin position="1"/>
        <end position="22"/>
    </location>
</feature>
<organism evidence="4 5">
    <name type="scientific">Mortierella hygrophila</name>
    <dbReference type="NCBI Taxonomy" id="979708"/>
    <lineage>
        <taxon>Eukaryota</taxon>
        <taxon>Fungi</taxon>
        <taxon>Fungi incertae sedis</taxon>
        <taxon>Mucoromycota</taxon>
        <taxon>Mortierellomycotina</taxon>
        <taxon>Mortierellomycetes</taxon>
        <taxon>Mortierellales</taxon>
        <taxon>Mortierellaceae</taxon>
        <taxon>Mortierella</taxon>
    </lineage>
</organism>
<evidence type="ECO:0000256" key="2">
    <source>
        <dbReference type="SAM" id="SignalP"/>
    </source>
</evidence>
<evidence type="ECO:0000256" key="1">
    <source>
        <dbReference type="ARBA" id="ARBA00022729"/>
    </source>
</evidence>
<accession>A0A9P6F770</accession>
<keyword evidence="5" id="KW-1185">Reference proteome</keyword>
<gene>
    <name evidence="4" type="ORF">EC957_000825</name>
</gene>
<name>A0A9P6F770_9FUNG</name>
<protein>
    <recommendedName>
        <fullName evidence="3">Yeast cell wall synthesis Kre9/Knh1-like N-terminal domain-containing protein</fullName>
    </recommendedName>
</protein>
<evidence type="ECO:0000313" key="5">
    <source>
        <dbReference type="Proteomes" id="UP000723463"/>
    </source>
</evidence>
<proteinExistence type="predicted"/>
<evidence type="ECO:0000259" key="3">
    <source>
        <dbReference type="Pfam" id="PF10342"/>
    </source>
</evidence>
<dbReference type="AlphaFoldDB" id="A0A9P6F770"/>
<keyword evidence="1 2" id="KW-0732">Signal</keyword>
<dbReference type="EMBL" id="JAAAXW010000112">
    <property type="protein sequence ID" value="KAF9543464.1"/>
    <property type="molecule type" value="Genomic_DNA"/>
</dbReference>
<dbReference type="Pfam" id="PF10342">
    <property type="entry name" value="Kre9_KNH"/>
    <property type="match status" value="1"/>
</dbReference>
<reference evidence="4" key="1">
    <citation type="journal article" date="2020" name="Fungal Divers.">
        <title>Resolving the Mortierellaceae phylogeny through synthesis of multi-gene phylogenetics and phylogenomics.</title>
        <authorList>
            <person name="Vandepol N."/>
            <person name="Liber J."/>
            <person name="Desiro A."/>
            <person name="Na H."/>
            <person name="Kennedy M."/>
            <person name="Barry K."/>
            <person name="Grigoriev I.V."/>
            <person name="Miller A.N."/>
            <person name="O'Donnell K."/>
            <person name="Stajich J.E."/>
            <person name="Bonito G."/>
        </authorList>
    </citation>
    <scope>NUCLEOTIDE SEQUENCE</scope>
    <source>
        <strain evidence="4">NRRL 2591</strain>
    </source>
</reference>
<sequence length="173" mass="17674">MHTTSPLLVVAALLALVSTAFADLVITSPSATSFIVAGGQLPITWSYSGPQPPSPATISVELVDNSKALFTGPLALFSNLATASGSASWSVPKLGFAGANFSVLLIANINNQATIFAEGPPFSIMPEGTALPTANTTTGTTNPSSAAAVVSRWEWAGKGVLALTSTLLVWMQL</sequence>